<sequence>MIKSFKVKESDSKLISYKKEKKVESEKRLKQDPFDYSNVIVTKPWGYEYLVFENEFVAIWMLHIVRKRKTSMHCHPNKRTSLILLNGNATCSHLEGSEKLNPMEGVFIEEGVFHLTEASSELPIDPQSENGIWVMEIESPPDKTDLMRMKDEYGRVGKAYEGTKNMVFNPSDCIKFEEPKSGEIIRVKHNDCLFTISRATDLELISPPLDALVSV</sequence>
<reference evidence="1" key="1">
    <citation type="submission" date="2018-05" db="EMBL/GenBank/DDBJ databases">
        <authorList>
            <person name="Lanie J.A."/>
            <person name="Ng W.-L."/>
            <person name="Kazmierczak K.M."/>
            <person name="Andrzejewski T.M."/>
            <person name="Davidsen T.M."/>
            <person name="Wayne K.J."/>
            <person name="Tettelin H."/>
            <person name="Glass J.I."/>
            <person name="Rusch D."/>
            <person name="Podicherti R."/>
            <person name="Tsui H.-C.T."/>
            <person name="Winkler M.E."/>
        </authorList>
    </citation>
    <scope>NUCLEOTIDE SEQUENCE</scope>
</reference>
<accession>A0A382JKT9</accession>
<dbReference type="InterPro" id="IPR014710">
    <property type="entry name" value="RmlC-like_jellyroll"/>
</dbReference>
<dbReference type="InterPro" id="IPR011051">
    <property type="entry name" value="RmlC_Cupin_sf"/>
</dbReference>
<gene>
    <name evidence="1" type="ORF">METZ01_LOCUS265159</name>
</gene>
<evidence type="ECO:0000313" key="1">
    <source>
        <dbReference type="EMBL" id="SVC12305.1"/>
    </source>
</evidence>
<protein>
    <recommendedName>
        <fullName evidence="2">Mannose-6-phosphate isomerase type II C-terminal domain-containing protein</fullName>
    </recommendedName>
</protein>
<dbReference type="EMBL" id="UINC01074777">
    <property type="protein sequence ID" value="SVC12305.1"/>
    <property type="molecule type" value="Genomic_DNA"/>
</dbReference>
<name>A0A382JKT9_9ZZZZ</name>
<organism evidence="1">
    <name type="scientific">marine metagenome</name>
    <dbReference type="NCBI Taxonomy" id="408172"/>
    <lineage>
        <taxon>unclassified sequences</taxon>
        <taxon>metagenomes</taxon>
        <taxon>ecological metagenomes</taxon>
    </lineage>
</organism>
<evidence type="ECO:0008006" key="2">
    <source>
        <dbReference type="Google" id="ProtNLM"/>
    </source>
</evidence>
<proteinExistence type="predicted"/>
<dbReference type="Gene3D" id="2.60.120.10">
    <property type="entry name" value="Jelly Rolls"/>
    <property type="match status" value="1"/>
</dbReference>
<dbReference type="AlphaFoldDB" id="A0A382JKT9"/>
<feature type="non-terminal residue" evidence="1">
    <location>
        <position position="215"/>
    </location>
</feature>
<dbReference type="SUPFAM" id="SSF51182">
    <property type="entry name" value="RmlC-like cupins"/>
    <property type="match status" value="1"/>
</dbReference>